<feature type="domain" description="CO dehydrogenase/acetyl-CoA synthase complex beta subunit C-terminal" evidence="10">
    <location>
        <begin position="464"/>
        <end position="707"/>
    </location>
</feature>
<keyword evidence="12" id="KW-1185">Reference proteome</keyword>
<dbReference type="GO" id="GO:0043885">
    <property type="term" value="F:anaerobic carbon-monoxide dehydrogenase activity"/>
    <property type="evidence" value="ECO:0007669"/>
    <property type="project" value="InterPro"/>
</dbReference>
<gene>
    <name evidence="11" type="ORF">SAMN02745118_00651</name>
</gene>
<dbReference type="NCBIfam" id="NF007078">
    <property type="entry name" value="PRK09529.1"/>
    <property type="match status" value="1"/>
</dbReference>
<dbReference type="NCBIfam" id="TIGR00316">
    <property type="entry name" value="cdhC"/>
    <property type="match status" value="1"/>
</dbReference>
<evidence type="ECO:0000256" key="6">
    <source>
        <dbReference type="ARBA" id="ARBA00023004"/>
    </source>
</evidence>
<reference evidence="12" key="1">
    <citation type="submission" date="2017-02" db="EMBL/GenBank/DDBJ databases">
        <authorList>
            <person name="Varghese N."/>
            <person name="Submissions S."/>
        </authorList>
    </citation>
    <scope>NUCLEOTIDE SEQUENCE [LARGE SCALE GENOMIC DNA]</scope>
    <source>
        <strain evidence="12">ATCC BAA-73</strain>
    </source>
</reference>
<sequence>MSIDVCKAAIEGTIVATSFAELRLNQALNEYGPDTEIAYPDTGYELPVISGLEGTKVTKLGQLPRILNKFKKNLKHEFDFENAKMAGELTAISAEIIEALKYIGDEDPYEDEVYTGFVSDGVLRELGVPLVDGTIPGIALLVGKARSSEEAAELVKDLQGKGILTVLNDQIIEQLIEEDVKIGLDYLTIPLGHFTQVIHVVNFAVRAALAFGGEERGDYEAILTYIRDRIKAFVLVLGDLDEVRIAAGMAANHLGLPVITDQDVQEVPDWFVTEKDYEEAVLLGLELQDIHIEIVDIPVPITVGPAFEGEQIRSDGMYVEFGGQRTPACELVKMREKEEIEDGKVEVIGPDIDDIEDGDKLPLGIMVDVYGRNMEEDFEGVFERRVHYFCNYGEGLWHVGQRDINWVRISKEAVEKGFTIEGIGHILYAKFKSEYPSLIDRLQVRIVTDEDKIDEVLDEARERYTKRDDRMRELTDESVDVFYDCTLCQSFAPDHVCIVTPDRVGLCGAVSWLDAKAAYEIEPTGPNQPVELGECIDEHNGQWTGCNERQYKESSGKIEEVNIYSIIDNPMTSCGCFEAIMAMLPEANGFMIVNREFSDQTPVGMKFSTLAGTVGGGNQTPGFMGIGKSYVSSPKFVKGDGGIRRIVWMPKELKEHLRDDIERRGEELGLDNFYDMIADETVGETVDEILPYLEEKGHPALEMDPLMG</sequence>
<dbReference type="GO" id="GO:0046872">
    <property type="term" value="F:metal ion binding"/>
    <property type="evidence" value="ECO:0007669"/>
    <property type="project" value="UniProtKB-KW"/>
</dbReference>
<protein>
    <recommendedName>
        <fullName evidence="1">CO-methylating acetyl-CoA synthase</fullName>
        <ecNumber evidence="1">2.3.1.169</ecNumber>
    </recommendedName>
</protein>
<organism evidence="11 12">
    <name type="scientific">Selenihalanaerobacter shriftii</name>
    <dbReference type="NCBI Taxonomy" id="142842"/>
    <lineage>
        <taxon>Bacteria</taxon>
        <taxon>Bacillati</taxon>
        <taxon>Bacillota</taxon>
        <taxon>Clostridia</taxon>
        <taxon>Halanaerobiales</taxon>
        <taxon>Halobacteroidaceae</taxon>
        <taxon>Selenihalanaerobacter</taxon>
    </lineage>
</organism>
<evidence type="ECO:0000259" key="10">
    <source>
        <dbReference type="Pfam" id="PF19436"/>
    </source>
</evidence>
<dbReference type="InterPro" id="IPR041350">
    <property type="entry name" value="CODH_A_N"/>
</dbReference>
<evidence type="ECO:0000256" key="5">
    <source>
        <dbReference type="ARBA" id="ARBA00022723"/>
    </source>
</evidence>
<proteinExistence type="predicted"/>
<keyword evidence="8" id="KW-0175">Coiled coil</keyword>
<dbReference type="InterPro" id="IPR045822">
    <property type="entry name" value="ACS_CODH_B_C"/>
</dbReference>
<keyword evidence="7" id="KW-0411">Iron-sulfur</keyword>
<dbReference type="SUPFAM" id="SSF56821">
    <property type="entry name" value="Prismane protein-like"/>
    <property type="match status" value="1"/>
</dbReference>
<evidence type="ECO:0000256" key="7">
    <source>
        <dbReference type="ARBA" id="ARBA00023014"/>
    </source>
</evidence>
<keyword evidence="4" id="KW-0808">Transferase</keyword>
<dbReference type="PANTHER" id="PTHR42281:SF1">
    <property type="entry name" value="ACETYL-COA DECARBONYLASE_SYNTHASE COMPLEX SUBUNIT BETA 1"/>
    <property type="match status" value="1"/>
</dbReference>
<evidence type="ECO:0000256" key="3">
    <source>
        <dbReference type="ARBA" id="ARBA00022596"/>
    </source>
</evidence>
<dbReference type="Gene3D" id="3.40.970.20">
    <property type="entry name" value="Carbon monoxide dehydrogenase alpha subunit. Chain D, domain 4"/>
    <property type="match status" value="1"/>
</dbReference>
<dbReference type="NCBIfam" id="NF040764">
    <property type="entry name" value="CODH_ACS_al_bet"/>
    <property type="match status" value="1"/>
</dbReference>
<dbReference type="RefSeq" id="WP_078809146.1">
    <property type="nucleotide sequence ID" value="NZ_FUWM01000005.1"/>
</dbReference>
<name>A0A1T4K6R7_9FIRM</name>
<evidence type="ECO:0000256" key="2">
    <source>
        <dbReference type="ARBA" id="ARBA00022485"/>
    </source>
</evidence>
<dbReference type="Pfam" id="PF18537">
    <property type="entry name" value="CODH_A_N"/>
    <property type="match status" value="1"/>
</dbReference>
<dbReference type="PANTHER" id="PTHR42281">
    <property type="match status" value="1"/>
</dbReference>
<dbReference type="EC" id="2.3.1.169" evidence="1"/>
<evidence type="ECO:0000256" key="4">
    <source>
        <dbReference type="ARBA" id="ARBA00022679"/>
    </source>
</evidence>
<feature type="coiled-coil region" evidence="8">
    <location>
        <begin position="439"/>
        <end position="477"/>
    </location>
</feature>
<dbReference type="OrthoDB" id="9759545at2"/>
<dbReference type="Gene3D" id="1.10.8.190">
    <property type="entry name" value="Carbon monoxide dehydrogenase alpha subunit. Chain M, domain 1"/>
    <property type="match status" value="1"/>
</dbReference>
<keyword evidence="3" id="KW-0533">Nickel</keyword>
<dbReference type="Gene3D" id="3.30.1650.10">
    <property type="entry name" value="Bifunctional carbon monoxide dehydrogenase/acetyl-coa synthase(codh/acs), Chain M, domain 3"/>
    <property type="match status" value="1"/>
</dbReference>
<dbReference type="Gene3D" id="3.40.1470.10">
    <property type="entry name" value="Bifunctional carbon monoxide dehydrogenase/acetyl-coa synthase(codh/acs), Chain M, domain 5"/>
    <property type="match status" value="1"/>
</dbReference>
<evidence type="ECO:0000313" key="11">
    <source>
        <dbReference type="EMBL" id="SJZ38124.1"/>
    </source>
</evidence>
<dbReference type="Proteomes" id="UP000190625">
    <property type="component" value="Unassembled WGS sequence"/>
</dbReference>
<keyword evidence="2" id="KW-0004">4Fe-4S</keyword>
<dbReference type="InterPro" id="IPR038571">
    <property type="entry name" value="CO_DH/Ac-CoA_synth_bsu_3_sf"/>
</dbReference>
<dbReference type="InterPro" id="IPR004461">
    <property type="entry name" value="CO_DH/Ac-CoA_synth_bsu"/>
</dbReference>
<dbReference type="STRING" id="142842.SAMN02745118_00651"/>
<feature type="domain" description="Carbon monoxide dehydrogenase subunit alpha ,N-terminal" evidence="9">
    <location>
        <begin position="23"/>
        <end position="103"/>
    </location>
</feature>
<dbReference type="Gene3D" id="3.40.50.2030">
    <property type="match status" value="1"/>
</dbReference>
<dbReference type="Pfam" id="PF03598">
    <property type="entry name" value="CdhC"/>
    <property type="match status" value="1"/>
</dbReference>
<dbReference type="GO" id="GO:0043884">
    <property type="term" value="F:CO-methylating acetyl-CoA synthase activity"/>
    <property type="evidence" value="ECO:0007669"/>
    <property type="project" value="UniProtKB-EC"/>
</dbReference>
<keyword evidence="5" id="KW-0479">Metal-binding</keyword>
<evidence type="ECO:0000259" key="9">
    <source>
        <dbReference type="Pfam" id="PF18537"/>
    </source>
</evidence>
<dbReference type="InterPro" id="IPR016099">
    <property type="entry name" value="Prismane-like_a/b-sand"/>
</dbReference>
<dbReference type="NCBIfam" id="NF003379">
    <property type="entry name" value="PRK04456.1"/>
    <property type="match status" value="1"/>
</dbReference>
<evidence type="ECO:0000256" key="8">
    <source>
        <dbReference type="SAM" id="Coils"/>
    </source>
</evidence>
<dbReference type="GO" id="GO:0051539">
    <property type="term" value="F:4 iron, 4 sulfur cluster binding"/>
    <property type="evidence" value="ECO:0007669"/>
    <property type="project" value="UniProtKB-KW"/>
</dbReference>
<evidence type="ECO:0000313" key="12">
    <source>
        <dbReference type="Proteomes" id="UP000190625"/>
    </source>
</evidence>
<evidence type="ECO:0000256" key="1">
    <source>
        <dbReference type="ARBA" id="ARBA00012244"/>
    </source>
</evidence>
<dbReference type="AlphaFoldDB" id="A0A1T4K6R7"/>
<dbReference type="InterPro" id="IPR011254">
    <property type="entry name" value="Prismane-like_sf"/>
</dbReference>
<dbReference type="EMBL" id="FUWM01000005">
    <property type="protein sequence ID" value="SJZ38124.1"/>
    <property type="molecule type" value="Genomic_DNA"/>
</dbReference>
<keyword evidence="6" id="KW-0408">Iron</keyword>
<dbReference type="GO" id="GO:0006084">
    <property type="term" value="P:acetyl-CoA metabolic process"/>
    <property type="evidence" value="ECO:0007669"/>
    <property type="project" value="InterPro"/>
</dbReference>
<dbReference type="Pfam" id="PF19436">
    <property type="entry name" value="ACS_CODH_B_C"/>
    <property type="match status" value="1"/>
</dbReference>
<accession>A0A1T4K6R7</accession>